<dbReference type="InterPro" id="IPR000515">
    <property type="entry name" value="MetI-like"/>
</dbReference>
<dbReference type="Gene3D" id="1.10.3720.10">
    <property type="entry name" value="MetI-like"/>
    <property type="match status" value="1"/>
</dbReference>
<keyword evidence="4 7" id="KW-0812">Transmembrane</keyword>
<protein>
    <submittedName>
        <fullName evidence="10">Carbohydrate ABC transporter permease</fullName>
    </submittedName>
</protein>
<comment type="subcellular location">
    <subcellularLocation>
        <location evidence="1 7">Cell membrane</location>
        <topology evidence="1 7">Multi-pass membrane protein</topology>
    </subcellularLocation>
</comment>
<dbReference type="SUPFAM" id="SSF161098">
    <property type="entry name" value="MetI-like"/>
    <property type="match status" value="1"/>
</dbReference>
<dbReference type="AlphaFoldDB" id="A0AB39BFE7"/>
<evidence type="ECO:0000256" key="7">
    <source>
        <dbReference type="RuleBase" id="RU363032"/>
    </source>
</evidence>
<feature type="transmembrane region" description="Helical" evidence="7">
    <location>
        <begin position="139"/>
        <end position="160"/>
    </location>
</feature>
<keyword evidence="2 7" id="KW-0813">Transport</keyword>
<evidence type="ECO:0000313" key="10">
    <source>
        <dbReference type="EMBL" id="XDI05302.1"/>
    </source>
</evidence>
<dbReference type="CDD" id="cd06261">
    <property type="entry name" value="TM_PBP2"/>
    <property type="match status" value="1"/>
</dbReference>
<dbReference type="GO" id="GO:0005886">
    <property type="term" value="C:plasma membrane"/>
    <property type="evidence" value="ECO:0007669"/>
    <property type="project" value="UniProtKB-SubCell"/>
</dbReference>
<dbReference type="RefSeq" id="WP_368497686.1">
    <property type="nucleotide sequence ID" value="NZ_CP162511.1"/>
</dbReference>
<dbReference type="GO" id="GO:0055085">
    <property type="term" value="P:transmembrane transport"/>
    <property type="evidence" value="ECO:0007669"/>
    <property type="project" value="InterPro"/>
</dbReference>
<dbReference type="PANTHER" id="PTHR43744">
    <property type="entry name" value="ABC TRANSPORTER PERMEASE PROTEIN MG189-RELATED-RELATED"/>
    <property type="match status" value="1"/>
</dbReference>
<evidence type="ECO:0000256" key="5">
    <source>
        <dbReference type="ARBA" id="ARBA00022989"/>
    </source>
</evidence>
<dbReference type="PROSITE" id="PS50928">
    <property type="entry name" value="ABC_TM1"/>
    <property type="match status" value="1"/>
</dbReference>
<evidence type="ECO:0000256" key="1">
    <source>
        <dbReference type="ARBA" id="ARBA00004651"/>
    </source>
</evidence>
<evidence type="ECO:0000259" key="9">
    <source>
        <dbReference type="PROSITE" id="PS50928"/>
    </source>
</evidence>
<evidence type="ECO:0000256" key="4">
    <source>
        <dbReference type="ARBA" id="ARBA00022692"/>
    </source>
</evidence>
<feature type="transmembrane region" description="Helical" evidence="7">
    <location>
        <begin position="172"/>
        <end position="193"/>
    </location>
</feature>
<feature type="domain" description="ABC transmembrane type-1" evidence="9">
    <location>
        <begin position="104"/>
        <end position="293"/>
    </location>
</feature>
<evidence type="ECO:0000256" key="3">
    <source>
        <dbReference type="ARBA" id="ARBA00022475"/>
    </source>
</evidence>
<organism evidence="10">
    <name type="scientific">Herbiconiux sp. A18JL235</name>
    <dbReference type="NCBI Taxonomy" id="3152363"/>
    <lineage>
        <taxon>Bacteria</taxon>
        <taxon>Bacillati</taxon>
        <taxon>Actinomycetota</taxon>
        <taxon>Actinomycetes</taxon>
        <taxon>Micrococcales</taxon>
        <taxon>Microbacteriaceae</taxon>
        <taxon>Herbiconiux</taxon>
    </lineage>
</organism>
<proteinExistence type="inferred from homology"/>
<keyword evidence="6 7" id="KW-0472">Membrane</keyword>
<dbReference type="Pfam" id="PF00528">
    <property type="entry name" value="BPD_transp_1"/>
    <property type="match status" value="1"/>
</dbReference>
<accession>A0AB39BFE7</accession>
<evidence type="ECO:0000256" key="8">
    <source>
        <dbReference type="SAM" id="MobiDB-lite"/>
    </source>
</evidence>
<feature type="region of interest" description="Disordered" evidence="8">
    <location>
        <begin position="1"/>
        <end position="33"/>
    </location>
</feature>
<dbReference type="EMBL" id="CP162511">
    <property type="protein sequence ID" value="XDI05302.1"/>
    <property type="molecule type" value="Genomic_DNA"/>
</dbReference>
<dbReference type="InterPro" id="IPR035906">
    <property type="entry name" value="MetI-like_sf"/>
</dbReference>
<feature type="transmembrane region" description="Helical" evidence="7">
    <location>
        <begin position="42"/>
        <end position="61"/>
    </location>
</feature>
<name>A0AB39BFE7_9MICO</name>
<reference evidence="10" key="1">
    <citation type="submission" date="2024-05" db="EMBL/GenBank/DDBJ databases">
        <title>Herbiconiux sp. A18JL235.</title>
        <authorList>
            <person name="Zhang G."/>
        </authorList>
    </citation>
    <scope>NUCLEOTIDE SEQUENCE</scope>
    <source>
        <strain evidence="10">A18JL235</strain>
    </source>
</reference>
<comment type="similarity">
    <text evidence="7">Belongs to the binding-protein-dependent transport system permease family.</text>
</comment>
<feature type="compositionally biased region" description="Low complexity" evidence="8">
    <location>
        <begin position="1"/>
        <end position="22"/>
    </location>
</feature>
<feature type="transmembrane region" description="Helical" evidence="7">
    <location>
        <begin position="109"/>
        <end position="130"/>
    </location>
</feature>
<feature type="transmembrane region" description="Helical" evidence="7">
    <location>
        <begin position="274"/>
        <end position="293"/>
    </location>
</feature>
<feature type="transmembrane region" description="Helical" evidence="7">
    <location>
        <begin position="214"/>
        <end position="236"/>
    </location>
</feature>
<sequence>MTTATAARTAPPVSSPPAASSPAPKPRRRRRRRGAIGPLERAIRWVLMIIAVAVVLGPLLWQLGTALKGAGEATVGFPGSLVPSDPTLENFVTAFTAVPLGRYLLNSGAIALLGVTFNLLLATLTGYALARIPFRGRALYIGVLLATAALPFEVILISTLLVTRGLGLQDTLLGVVLPQAVSIVSILVMRQAFLAIPDEIEEAATMDGAGAVRTFWSIMLPSVRGSIAVVAVLGFLDSWDQFLWPLVILSDPANYPVNVGVQFLAGAFSADQRVISAAALIVMVPPLLVYFLLQKQVFTGLAEGALKG</sequence>
<evidence type="ECO:0000256" key="6">
    <source>
        <dbReference type="ARBA" id="ARBA00023136"/>
    </source>
</evidence>
<evidence type="ECO:0000256" key="2">
    <source>
        <dbReference type="ARBA" id="ARBA00022448"/>
    </source>
</evidence>
<gene>
    <name evidence="10" type="ORF">ABFY20_18585</name>
</gene>
<dbReference type="PANTHER" id="PTHR43744:SF3">
    <property type="entry name" value="LACTOSE TRANSPORT SYSTEM PERMEASE PROTEIN LACG"/>
    <property type="match status" value="1"/>
</dbReference>
<keyword evidence="5 7" id="KW-1133">Transmembrane helix</keyword>
<keyword evidence="3" id="KW-1003">Cell membrane</keyword>